<dbReference type="AlphaFoldDB" id="A0AAD4T7D3"/>
<comment type="subcellular location">
    <subcellularLocation>
        <location evidence="1">Plastid</location>
        <location evidence="1">Chloroplast</location>
    </subcellularLocation>
</comment>
<evidence type="ECO:0000256" key="3">
    <source>
        <dbReference type="ARBA" id="ARBA00022640"/>
    </source>
</evidence>
<sequence length="572" mass="64034">MDASSSSTNNNILKLIHSTSSALHSILNQWTLIDRPDSPRSDHPQTLNPRLTTSSSICVPLLFSSSAFHNFDSDNNINSSVPPPSSSSSMKRLNSNPNSNSNSNSGFPSTVRISRTVNEKGGGGGPAFVGQVFSMCDVSGTGLMAVSTHFQIPFLSKRTPEWLKKMFAAVTKNDRDGPMFRFFMDIGDAVSYVKQLNVPSGVVGACRLDLAYEHYKEKPHMFQFVPNEKQVKEAKKLLMENPHNNGVKTINGVPVFTAENLDIAIATNDGIKWYTPYFFDKKTLDNILEDSVDQHFHTLIQNRRVQRRRDLIDDSFSADAVEDNADSPWEPPEVQEVMDEMGQPTIPLSVISKVAELQLHHAVDKVMLGNRWLRKATGIQPKFPYMVDSFERRTAASFLKDAKSTSVAATLDSDCENTNHELEFESGESKLRESTPVEQKPDHTDFRFPFGGWFTKPWSMREQKTYNQITSDTSSKRTNTAEEVQSNLLLPKITMVGISTGETGQVSRSSLKKTMEDLTKKLEETSKNNDNSDKYIEVKEEERDPLFVANVGDYYSGLAKTGSSRWVRARSN</sequence>
<dbReference type="PANTHER" id="PTHR35138">
    <property type="entry name" value="OS01G0225300 PROTEIN"/>
    <property type="match status" value="1"/>
</dbReference>
<dbReference type="GO" id="GO:0009507">
    <property type="term" value="C:chloroplast"/>
    <property type="evidence" value="ECO:0007669"/>
    <property type="project" value="UniProtKB-SubCell"/>
</dbReference>
<dbReference type="InterPro" id="IPR007378">
    <property type="entry name" value="Tic22-like"/>
</dbReference>
<evidence type="ECO:0008006" key="7">
    <source>
        <dbReference type="Google" id="ProtNLM"/>
    </source>
</evidence>
<dbReference type="Proteomes" id="UP001202328">
    <property type="component" value="Unassembled WGS sequence"/>
</dbReference>
<keyword evidence="6" id="KW-1185">Reference proteome</keyword>
<comment type="caution">
    <text evidence="5">The sequence shown here is derived from an EMBL/GenBank/DDBJ whole genome shotgun (WGS) entry which is preliminary data.</text>
</comment>
<protein>
    <recommendedName>
        <fullName evidence="7">Tic22-like family protein</fullName>
    </recommendedName>
</protein>
<evidence type="ECO:0000256" key="4">
    <source>
        <dbReference type="SAM" id="MobiDB-lite"/>
    </source>
</evidence>
<evidence type="ECO:0000313" key="5">
    <source>
        <dbReference type="EMBL" id="KAI3944681.1"/>
    </source>
</evidence>
<dbReference type="GO" id="GO:0015031">
    <property type="term" value="P:protein transport"/>
    <property type="evidence" value="ECO:0007669"/>
    <property type="project" value="InterPro"/>
</dbReference>
<dbReference type="EMBL" id="JAJJMB010004025">
    <property type="protein sequence ID" value="KAI3944681.1"/>
    <property type="molecule type" value="Genomic_DNA"/>
</dbReference>
<feature type="compositionally biased region" description="Low complexity" evidence="4">
    <location>
        <begin position="79"/>
        <end position="105"/>
    </location>
</feature>
<gene>
    <name evidence="5" type="ORF">MKW98_021139</name>
</gene>
<name>A0AAD4T7D3_9MAGN</name>
<keyword evidence="2" id="KW-0150">Chloroplast</keyword>
<reference evidence="5" key="1">
    <citation type="submission" date="2022-04" db="EMBL/GenBank/DDBJ databases">
        <title>A functionally conserved STORR gene fusion in Papaver species that diverged 16.8 million years ago.</title>
        <authorList>
            <person name="Catania T."/>
        </authorList>
    </citation>
    <scope>NUCLEOTIDE SEQUENCE</scope>
    <source>
        <strain evidence="5">S-188037</strain>
    </source>
</reference>
<proteinExistence type="predicted"/>
<evidence type="ECO:0000256" key="2">
    <source>
        <dbReference type="ARBA" id="ARBA00022528"/>
    </source>
</evidence>
<evidence type="ECO:0000313" key="6">
    <source>
        <dbReference type="Proteomes" id="UP001202328"/>
    </source>
</evidence>
<dbReference type="Pfam" id="PF04278">
    <property type="entry name" value="Tic22"/>
    <property type="match status" value="1"/>
</dbReference>
<evidence type="ECO:0000256" key="1">
    <source>
        <dbReference type="ARBA" id="ARBA00004229"/>
    </source>
</evidence>
<keyword evidence="3" id="KW-0934">Plastid</keyword>
<feature type="region of interest" description="Disordered" evidence="4">
    <location>
        <begin position="79"/>
        <end position="110"/>
    </location>
</feature>
<organism evidence="5 6">
    <name type="scientific">Papaver atlanticum</name>
    <dbReference type="NCBI Taxonomy" id="357466"/>
    <lineage>
        <taxon>Eukaryota</taxon>
        <taxon>Viridiplantae</taxon>
        <taxon>Streptophyta</taxon>
        <taxon>Embryophyta</taxon>
        <taxon>Tracheophyta</taxon>
        <taxon>Spermatophyta</taxon>
        <taxon>Magnoliopsida</taxon>
        <taxon>Ranunculales</taxon>
        <taxon>Papaveraceae</taxon>
        <taxon>Papaveroideae</taxon>
        <taxon>Papaver</taxon>
    </lineage>
</organism>
<dbReference type="PANTHER" id="PTHR35138:SF1">
    <property type="entry name" value="MYB-LIKE DOMAIN-CONTAINING PROTEIN"/>
    <property type="match status" value="1"/>
</dbReference>
<accession>A0AAD4T7D3</accession>